<reference evidence="3 4" key="1">
    <citation type="submission" date="2019-01" db="EMBL/GenBank/DDBJ databases">
        <title>A draft genome assembly of the solar-powered sea slug Elysia chlorotica.</title>
        <authorList>
            <person name="Cai H."/>
            <person name="Li Q."/>
            <person name="Fang X."/>
            <person name="Li J."/>
            <person name="Curtis N.E."/>
            <person name="Altenburger A."/>
            <person name="Shibata T."/>
            <person name="Feng M."/>
            <person name="Maeda T."/>
            <person name="Schwartz J.A."/>
            <person name="Shigenobu S."/>
            <person name="Lundholm N."/>
            <person name="Nishiyama T."/>
            <person name="Yang H."/>
            <person name="Hasebe M."/>
            <person name="Li S."/>
            <person name="Pierce S.K."/>
            <person name="Wang J."/>
        </authorList>
    </citation>
    <scope>NUCLEOTIDE SEQUENCE [LARGE SCALE GENOMIC DNA]</scope>
    <source>
        <strain evidence="3">EC2010</strain>
        <tissue evidence="3">Whole organism of an adult</tissue>
    </source>
</reference>
<dbReference type="EMBL" id="RQTK01001056">
    <property type="protein sequence ID" value="RUS72538.1"/>
    <property type="molecule type" value="Genomic_DNA"/>
</dbReference>
<evidence type="ECO:0000313" key="3">
    <source>
        <dbReference type="EMBL" id="RUS72538.1"/>
    </source>
</evidence>
<evidence type="ECO:0000259" key="2">
    <source>
        <dbReference type="Pfam" id="PF21056"/>
    </source>
</evidence>
<feature type="transmembrane region" description="Helical" evidence="1">
    <location>
        <begin position="125"/>
        <end position="144"/>
    </location>
</feature>
<dbReference type="Proteomes" id="UP000271974">
    <property type="component" value="Unassembled WGS sequence"/>
</dbReference>
<accession>A0A3S1H5D2</accession>
<dbReference type="InterPro" id="IPR048324">
    <property type="entry name" value="ZSWIM1-3_RNaseH-like"/>
</dbReference>
<dbReference type="PANTHER" id="PTHR46601:SF1">
    <property type="entry name" value="ADF-H DOMAIN-CONTAINING PROTEIN"/>
    <property type="match status" value="1"/>
</dbReference>
<keyword evidence="1" id="KW-1133">Transmembrane helix</keyword>
<organism evidence="3 4">
    <name type="scientific">Elysia chlorotica</name>
    <name type="common">Eastern emerald elysia</name>
    <name type="synonym">Sea slug</name>
    <dbReference type="NCBI Taxonomy" id="188477"/>
    <lineage>
        <taxon>Eukaryota</taxon>
        <taxon>Metazoa</taxon>
        <taxon>Spiralia</taxon>
        <taxon>Lophotrochozoa</taxon>
        <taxon>Mollusca</taxon>
        <taxon>Gastropoda</taxon>
        <taxon>Heterobranchia</taxon>
        <taxon>Euthyneura</taxon>
        <taxon>Panpulmonata</taxon>
        <taxon>Sacoglossa</taxon>
        <taxon>Placobranchoidea</taxon>
        <taxon>Plakobranchidae</taxon>
        <taxon>Elysia</taxon>
    </lineage>
</organism>
<dbReference type="PANTHER" id="PTHR46601">
    <property type="entry name" value="ULP_PROTEASE DOMAIN-CONTAINING PROTEIN"/>
    <property type="match status" value="1"/>
</dbReference>
<evidence type="ECO:0000313" key="4">
    <source>
        <dbReference type="Proteomes" id="UP000271974"/>
    </source>
</evidence>
<evidence type="ECO:0000256" key="1">
    <source>
        <dbReference type="SAM" id="Phobius"/>
    </source>
</evidence>
<sequence>MTKQSKFKNLLPKKKASPSIYARMVKNLANPRTPEKRRALNAIGLFKEKAKKKLFSGFSRPKARTPKIKEDRVATAVKVFYTREYISRVLPHKRYSTRHGPAFVMNVTMLLAFRIFKEENPTTKLFETVLIVYMIGFFFLFVSYKCNAFNRCLAKQGGELHVPAETRLLVFMLCSKLESSKWHKPECLKGEVLMGMDFAENRKAMYQSEVKSAHFAKTQMTLHPVVAFHKEADGQLIRHALMYISDDIQHDYHAVHHFTVDAINRMKEKGQLTRVVIFSDGCPGQYKGRGTFADLGLITGIPSVQRAYYGSKHGKGEAYGETGILSQALKRAVHGGLTVKCAADLHSWCVANLTATDGLKRRTFHLVKSQDIFRDRPETAISTVPGTRGFHQVERIDDYVIKARNLGCRVGKSQLCINADYVDDFTVIKLKNSPAKRVESNAVPCPSASTCRDNYILKVGEFVELTYRVTRKDVHYRAQIIPPTVEMEGEHDFMVSFLRKVGGHYSFPPVEDKSVICRRDPDLLHEIVKLNPDNPTMLQVVNEKYGKALCLSDIRRLKYKYVGSKPSTPLVHQLLDTLDILSAKAFTRIVLAEDREEAYVDVVAFSTHAMVKTYHQFPEMIYIDGTYKKNSSGFPLYQIMVEDSSGKGRAVFYAFVRCENVTTLSKMVAIFKEFVGSTEATAIYMTDKSPEEIEACHMGSPMQCHFCAIFMYTKL</sequence>
<feature type="domain" description="ZSWIM1/3 RNaseH-like" evidence="2">
    <location>
        <begin position="593"/>
        <end position="696"/>
    </location>
</feature>
<keyword evidence="4" id="KW-1185">Reference proteome</keyword>
<dbReference type="OrthoDB" id="6152551at2759"/>
<dbReference type="Pfam" id="PF21056">
    <property type="entry name" value="ZSWIM1-3_RNaseH-like"/>
    <property type="match status" value="1"/>
</dbReference>
<keyword evidence="1" id="KW-0472">Membrane</keyword>
<gene>
    <name evidence="3" type="ORF">EGW08_019705</name>
</gene>
<name>A0A3S1H5D2_ELYCH</name>
<comment type="caution">
    <text evidence="3">The sequence shown here is derived from an EMBL/GenBank/DDBJ whole genome shotgun (WGS) entry which is preliminary data.</text>
</comment>
<proteinExistence type="predicted"/>
<keyword evidence="1" id="KW-0812">Transmembrane</keyword>
<dbReference type="AlphaFoldDB" id="A0A3S1H5D2"/>
<protein>
    <recommendedName>
        <fullName evidence="2">ZSWIM1/3 RNaseH-like domain-containing protein</fullName>
    </recommendedName>
</protein>